<proteinExistence type="predicted"/>
<sequence length="171" mass="20334">MQRIVVLGVSAGVGKSTFARQLGAKLTLPVTYLDRLYFEPGWKEVSEEVFQQRQAEVCVQRAWIIEGNYSKTLSLREAHADTIIYLELPLLVCLGRVVKRRINFHQQTRPELGVGCPEKMDWEFLKYIVTTYNRRKFNMRNRMNRYEREGKEVIRLFSRRQIQEYLQKEFP</sequence>
<dbReference type="Gene3D" id="3.40.50.300">
    <property type="entry name" value="P-loop containing nucleotide triphosphate hydrolases"/>
    <property type="match status" value="1"/>
</dbReference>
<protein>
    <submittedName>
        <fullName evidence="1">Topology modulation protein</fullName>
    </submittedName>
</protein>
<accession>A0ABU4FXL6</accession>
<dbReference type="SUPFAM" id="SSF52540">
    <property type="entry name" value="P-loop containing nucleoside triphosphate hydrolases"/>
    <property type="match status" value="1"/>
</dbReference>
<dbReference type="PANTHER" id="PTHR37816:SF3">
    <property type="entry name" value="MODULATES DNA TOPOLOGY"/>
    <property type="match status" value="1"/>
</dbReference>
<dbReference type="PANTHER" id="PTHR37816">
    <property type="entry name" value="YALI0E33011P"/>
    <property type="match status" value="1"/>
</dbReference>
<evidence type="ECO:0000313" key="1">
    <source>
        <dbReference type="EMBL" id="MDW0109443.1"/>
    </source>
</evidence>
<dbReference type="InterPro" id="IPR027417">
    <property type="entry name" value="P-loop_NTPase"/>
</dbReference>
<dbReference type="RefSeq" id="WP_317934986.1">
    <property type="nucleotide sequence ID" value="NZ_JAUBDH010000003.1"/>
</dbReference>
<dbReference type="Proteomes" id="UP001280629">
    <property type="component" value="Unassembled WGS sequence"/>
</dbReference>
<keyword evidence="2" id="KW-1185">Reference proteome</keyword>
<dbReference type="EMBL" id="JAUBDH010000003">
    <property type="protein sequence ID" value="MDW0109443.1"/>
    <property type="molecule type" value="Genomic_DNA"/>
</dbReference>
<comment type="caution">
    <text evidence="1">The sequence shown here is derived from an EMBL/GenBank/DDBJ whole genome shotgun (WGS) entry which is preliminary data.</text>
</comment>
<evidence type="ECO:0000313" key="2">
    <source>
        <dbReference type="Proteomes" id="UP001280629"/>
    </source>
</evidence>
<dbReference type="InterPro" id="IPR052922">
    <property type="entry name" value="Cytidylate_Kinase-2"/>
</dbReference>
<reference evidence="1 2" key="1">
    <citation type="submission" date="2023-06" db="EMBL/GenBank/DDBJ databases">
        <title>Sporosarcina sp. nov., isolated from Korean traditional fermented seafood 'Jeotgal'.</title>
        <authorList>
            <person name="Yang A.-I."/>
            <person name="Shin N.-R."/>
        </authorList>
    </citation>
    <scope>NUCLEOTIDE SEQUENCE [LARGE SCALE GENOMIC DNA]</scope>
    <source>
        <strain evidence="1 2">KCTC3840</strain>
    </source>
</reference>
<gene>
    <name evidence="1" type="ORF">QT716_05160</name>
</gene>
<name>A0ABU4FXL6_9BACL</name>
<organism evidence="1 2">
    <name type="scientific">Sporosarcina aquimarina</name>
    <dbReference type="NCBI Taxonomy" id="114975"/>
    <lineage>
        <taxon>Bacteria</taxon>
        <taxon>Bacillati</taxon>
        <taxon>Bacillota</taxon>
        <taxon>Bacilli</taxon>
        <taxon>Bacillales</taxon>
        <taxon>Caryophanaceae</taxon>
        <taxon>Sporosarcina</taxon>
    </lineage>
</organism>